<gene>
    <name evidence="10" type="ORF">SAMN05216297_108107</name>
</gene>
<dbReference type="Gene3D" id="3.30.70.1320">
    <property type="entry name" value="Multidrug efflux transporter AcrB pore domain like"/>
    <property type="match status" value="1"/>
</dbReference>
<feature type="transmembrane region" description="Helical" evidence="9">
    <location>
        <begin position="899"/>
        <end position="919"/>
    </location>
</feature>
<evidence type="ECO:0000256" key="4">
    <source>
        <dbReference type="ARBA" id="ARBA00022475"/>
    </source>
</evidence>
<feature type="transmembrane region" description="Helical" evidence="9">
    <location>
        <begin position="1002"/>
        <end position="1028"/>
    </location>
</feature>
<keyword evidence="11" id="KW-1185">Reference proteome</keyword>
<evidence type="ECO:0000256" key="7">
    <source>
        <dbReference type="ARBA" id="ARBA00022989"/>
    </source>
</evidence>
<feature type="transmembrane region" description="Helical" evidence="9">
    <location>
        <begin position="440"/>
        <end position="460"/>
    </location>
</feature>
<dbReference type="STRING" id="739143.SAMN05216297_108107"/>
<dbReference type="Proteomes" id="UP000199672">
    <property type="component" value="Unassembled WGS sequence"/>
</dbReference>
<evidence type="ECO:0000256" key="1">
    <source>
        <dbReference type="ARBA" id="ARBA00004429"/>
    </source>
</evidence>
<accession>A0A1I1SLC4</accession>
<dbReference type="GO" id="GO:0009636">
    <property type="term" value="P:response to toxic substance"/>
    <property type="evidence" value="ECO:0007669"/>
    <property type="project" value="UniProtKB-ARBA"/>
</dbReference>
<dbReference type="OrthoDB" id="9758940at2"/>
<comment type="subcellular location">
    <subcellularLocation>
        <location evidence="1">Cell inner membrane</location>
        <topology evidence="1">Multi-pass membrane protein</topology>
    </subcellularLocation>
</comment>
<dbReference type="SUPFAM" id="SSF82693">
    <property type="entry name" value="Multidrug efflux transporter AcrB pore domain, PN1, PN2, PC1 and PC2 subdomains"/>
    <property type="match status" value="4"/>
</dbReference>
<dbReference type="Gene3D" id="3.30.2090.10">
    <property type="entry name" value="Multidrug efflux transporter AcrB TolC docking domain, DN and DC subdomains"/>
    <property type="match status" value="2"/>
</dbReference>
<dbReference type="EMBL" id="FOMH01000008">
    <property type="protein sequence ID" value="SFD47274.1"/>
    <property type="molecule type" value="Genomic_DNA"/>
</dbReference>
<dbReference type="Gene3D" id="1.20.1640.10">
    <property type="entry name" value="Multidrug efflux transporter AcrB transmembrane domain"/>
    <property type="match status" value="2"/>
</dbReference>
<dbReference type="NCBIfam" id="TIGR00915">
    <property type="entry name" value="2A0602"/>
    <property type="match status" value="1"/>
</dbReference>
<dbReference type="PANTHER" id="PTHR32063:SF9">
    <property type="entry name" value="SIMILAR TO MULTIDRUG RESISTANCE PROTEIN MEXB"/>
    <property type="match status" value="1"/>
</dbReference>
<evidence type="ECO:0000256" key="8">
    <source>
        <dbReference type="ARBA" id="ARBA00023136"/>
    </source>
</evidence>
<feature type="transmembrane region" description="Helical" evidence="9">
    <location>
        <begin position="925"/>
        <end position="949"/>
    </location>
</feature>
<feature type="transmembrane region" description="Helical" evidence="9">
    <location>
        <begin position="974"/>
        <end position="996"/>
    </location>
</feature>
<evidence type="ECO:0000256" key="3">
    <source>
        <dbReference type="ARBA" id="ARBA00022448"/>
    </source>
</evidence>
<dbReference type="GO" id="GO:0015562">
    <property type="term" value="F:efflux transmembrane transporter activity"/>
    <property type="evidence" value="ECO:0007669"/>
    <property type="project" value="InterPro"/>
</dbReference>
<dbReference type="InterPro" id="IPR004764">
    <property type="entry name" value="MdtF-like"/>
</dbReference>
<dbReference type="RefSeq" id="WP_091495115.1">
    <property type="nucleotide sequence ID" value="NZ_FOMH01000008.1"/>
</dbReference>
<keyword evidence="6 9" id="KW-0812">Transmembrane</keyword>
<name>A0A1I1SLC4_9FLAO</name>
<feature type="transmembrane region" description="Helical" evidence="9">
    <location>
        <begin position="472"/>
        <end position="499"/>
    </location>
</feature>
<evidence type="ECO:0000256" key="6">
    <source>
        <dbReference type="ARBA" id="ARBA00022692"/>
    </source>
</evidence>
<feature type="transmembrane region" description="Helical" evidence="9">
    <location>
        <begin position="537"/>
        <end position="556"/>
    </location>
</feature>
<evidence type="ECO:0000256" key="5">
    <source>
        <dbReference type="ARBA" id="ARBA00022519"/>
    </source>
</evidence>
<keyword evidence="4" id="KW-1003">Cell membrane</keyword>
<evidence type="ECO:0000313" key="10">
    <source>
        <dbReference type="EMBL" id="SFD47274.1"/>
    </source>
</evidence>
<feature type="transmembrane region" description="Helical" evidence="9">
    <location>
        <begin position="342"/>
        <end position="361"/>
    </location>
</feature>
<feature type="transmembrane region" description="Helical" evidence="9">
    <location>
        <begin position="874"/>
        <end position="892"/>
    </location>
</feature>
<feature type="transmembrane region" description="Helical" evidence="9">
    <location>
        <begin position="12"/>
        <end position="32"/>
    </location>
</feature>
<dbReference type="GO" id="GO:0005886">
    <property type="term" value="C:plasma membrane"/>
    <property type="evidence" value="ECO:0007669"/>
    <property type="project" value="UniProtKB-SubCell"/>
</dbReference>
<dbReference type="InterPro" id="IPR001036">
    <property type="entry name" value="Acrflvin-R"/>
</dbReference>
<dbReference type="SUPFAM" id="SSF82714">
    <property type="entry name" value="Multidrug efflux transporter AcrB TolC docking domain, DN and DC subdomains"/>
    <property type="match status" value="2"/>
</dbReference>
<keyword evidence="8 9" id="KW-0472">Membrane</keyword>
<feature type="transmembrane region" description="Helical" evidence="9">
    <location>
        <begin position="368"/>
        <end position="388"/>
    </location>
</feature>
<keyword evidence="7 9" id="KW-1133">Transmembrane helix</keyword>
<keyword evidence="5" id="KW-0997">Cell inner membrane</keyword>
<evidence type="ECO:0000256" key="9">
    <source>
        <dbReference type="SAM" id="Phobius"/>
    </source>
</evidence>
<dbReference type="Gene3D" id="3.30.70.1430">
    <property type="entry name" value="Multidrug efflux transporter AcrB pore domain"/>
    <property type="match status" value="2"/>
</dbReference>
<dbReference type="GO" id="GO:0042910">
    <property type="term" value="F:xenobiotic transmembrane transporter activity"/>
    <property type="evidence" value="ECO:0007669"/>
    <property type="project" value="TreeGrafter"/>
</dbReference>
<protein>
    <submittedName>
        <fullName evidence="10">Hydrophobic/amphiphilic exporter-1, HAE1 family</fullName>
    </submittedName>
</protein>
<evidence type="ECO:0000313" key="11">
    <source>
        <dbReference type="Proteomes" id="UP000199672"/>
    </source>
</evidence>
<proteinExistence type="inferred from homology"/>
<dbReference type="FunFam" id="1.20.1640.10:FF:000001">
    <property type="entry name" value="Efflux pump membrane transporter"/>
    <property type="match status" value="1"/>
</dbReference>
<reference evidence="11" key="1">
    <citation type="submission" date="2016-10" db="EMBL/GenBank/DDBJ databases">
        <authorList>
            <person name="Varghese N."/>
            <person name="Submissions S."/>
        </authorList>
    </citation>
    <scope>NUCLEOTIDE SEQUENCE [LARGE SCALE GENOMIC DNA]</scope>
    <source>
        <strain evidence="11">CGMCC 1.10370</strain>
    </source>
</reference>
<dbReference type="SUPFAM" id="SSF82866">
    <property type="entry name" value="Multidrug efflux transporter AcrB transmembrane domain"/>
    <property type="match status" value="2"/>
</dbReference>
<feature type="transmembrane region" description="Helical" evidence="9">
    <location>
        <begin position="394"/>
        <end position="419"/>
    </location>
</feature>
<dbReference type="AlphaFoldDB" id="A0A1I1SLC4"/>
<dbReference type="PANTHER" id="PTHR32063">
    <property type="match status" value="1"/>
</dbReference>
<dbReference type="InterPro" id="IPR027463">
    <property type="entry name" value="AcrB_DN_DC_subdom"/>
</dbReference>
<sequence>MIELFIKRKILSLIISVMIVLLGLLALFQLPITQFPDIVPPSVTVTAKYTGANAEVSADAVALPLERAINGVPGMTYMSTVTSNDGLTLIQVFFEVGTDPDLAAVNVQNRVTTILDELPEEVIRAGVTTEKEVNSMLMYLNITSTDKTQDEQFIFNFTDINILQELKRIDGVGRAEIMGQKEYSMRVWLDPQKMLSYNISANEVINSLQKQNISAAPGKVGEGSGQLNNELQYVIKYGGKFFQPKQYEEIALRANPDGTILRLKDISNIEFGAMSYGMVSKTDGKPSASIMLKQRPGSNASEVIASVKAKMAELKDSSFPPGMEFNIAYDVSRFLDASIHEVIRTLIEAFILVAFVVFIFLQDWRSTLIPVLAVPVALIGSFTFMSMMGFSINLLTLFALVLSIGIVVDNAIVVVEAVHVKISEEHMSPMDATISAMKEITGAVIAITIVMAAVFIPVAFLSGPVGVFYRQFSLTMAISIVISGVNALTLTPALCAIMLKAHDPNKEKKSLIDRFFHRFNHWFDNVTSKYIKVLVKFADRGAVTIGLLVLFCFLTWGTSKFLPSGFIPSEDQGMVYVSVTTPQGATVERTEKVLDEVTKIAKGIKGVDNVTTLAGYSIVTEIAGASYGMGMINLKDWSDRDISVTDFIAQLGEKTKGITDAQIEIFAPPTVPGFGNTSGFELRLLDKSGGSITNTDEVTKNFIKELNASPEIQNSFTSFDATFPQYLIHIDYDLAAKKGISVDNAMATLQTMLGSFYATNFIRFSQMYKVMVQASPQFRKNPESILDMYLKNEAGEMVPFSTFIKLERVYGPEVLTRYNMYMSAMINGEPAEGYSSGEAIAAVERIAAEKLPSRFEVEWSGMTREEILSGNQTIYIFALCILFVYLLLAAQYESLLLPFPVLLSLPVGVFGSYLALVAVGLDNNIYAQVALVMLIGLLAKNAILIVEFAMAQNKIGRDIVEAAIEGARLRFRPILMTSFAFISGLIPLCIATGAGAVGNRSIGTAAAGGMLIGTVFGLVIIPGLYIVFAKLEKRMSKS</sequence>
<evidence type="ECO:0000256" key="2">
    <source>
        <dbReference type="ARBA" id="ARBA00010942"/>
    </source>
</evidence>
<comment type="similarity">
    <text evidence="2">Belongs to the resistance-nodulation-cell division (RND) (TC 2.A.6) family.</text>
</comment>
<dbReference type="Pfam" id="PF00873">
    <property type="entry name" value="ACR_tran"/>
    <property type="match status" value="1"/>
</dbReference>
<keyword evidence="3" id="KW-0813">Transport</keyword>
<dbReference type="Gene3D" id="3.30.70.1440">
    <property type="entry name" value="Multidrug efflux transporter AcrB pore domain"/>
    <property type="match status" value="1"/>
</dbReference>
<organism evidence="10 11">
    <name type="scientific">Flavobacterium phragmitis</name>
    <dbReference type="NCBI Taxonomy" id="739143"/>
    <lineage>
        <taxon>Bacteria</taxon>
        <taxon>Pseudomonadati</taxon>
        <taxon>Bacteroidota</taxon>
        <taxon>Flavobacteriia</taxon>
        <taxon>Flavobacteriales</taxon>
        <taxon>Flavobacteriaceae</taxon>
        <taxon>Flavobacterium</taxon>
    </lineage>
</organism>
<dbReference type="PRINTS" id="PR00702">
    <property type="entry name" value="ACRIFLAVINRP"/>
</dbReference>